<keyword evidence="2 4" id="KW-0456">Lyase</keyword>
<keyword evidence="5" id="KW-1185">Reference proteome</keyword>
<dbReference type="EMBL" id="VSZS01000067">
    <property type="protein sequence ID" value="TYR30287.1"/>
    <property type="molecule type" value="Genomic_DNA"/>
</dbReference>
<dbReference type="GO" id="GO:0006635">
    <property type="term" value="P:fatty acid beta-oxidation"/>
    <property type="evidence" value="ECO:0007669"/>
    <property type="project" value="TreeGrafter"/>
</dbReference>
<name>A0A5D4GPM1_9HYPH</name>
<dbReference type="FunFam" id="3.90.226.10:FF:000009">
    <property type="entry name" value="Carnitinyl-CoA dehydratase"/>
    <property type="match status" value="1"/>
</dbReference>
<evidence type="ECO:0000313" key="5">
    <source>
        <dbReference type="Proteomes" id="UP000323258"/>
    </source>
</evidence>
<dbReference type="Gene3D" id="3.90.226.10">
    <property type="entry name" value="2-enoyl-CoA Hydratase, Chain A, domain 1"/>
    <property type="match status" value="1"/>
</dbReference>
<reference evidence="4 5" key="1">
    <citation type="submission" date="2019-08" db="EMBL/GenBank/DDBJ databases">
        <authorList>
            <person name="Seo Y.L."/>
        </authorList>
    </citation>
    <scope>NUCLEOTIDE SEQUENCE [LARGE SCALE GENOMIC DNA]</scope>
    <source>
        <strain evidence="4 5">MaA-C15</strain>
    </source>
</reference>
<dbReference type="EC" id="4.2.1.149" evidence="4"/>
<gene>
    <name evidence="4" type="primary">caiD</name>
    <name evidence="4" type="ORF">FY036_20630</name>
</gene>
<dbReference type="InterPro" id="IPR001753">
    <property type="entry name" value="Enoyl-CoA_hydra/iso"/>
</dbReference>
<protein>
    <submittedName>
        <fullName evidence="4">Crotonobetainyl-CoA hydratase</fullName>
        <ecNumber evidence="4">4.2.1.149</ecNumber>
    </submittedName>
</protein>
<dbReference type="CDD" id="cd06558">
    <property type="entry name" value="crotonase-like"/>
    <property type="match status" value="1"/>
</dbReference>
<dbReference type="RefSeq" id="WP_148916643.1">
    <property type="nucleotide sequence ID" value="NZ_VSZS01000067.1"/>
</dbReference>
<evidence type="ECO:0000313" key="4">
    <source>
        <dbReference type="EMBL" id="TYR30287.1"/>
    </source>
</evidence>
<organism evidence="4 5">
    <name type="scientific">Neoaquamicrobium microcysteis</name>
    <dbReference type="NCBI Taxonomy" id="2682781"/>
    <lineage>
        <taxon>Bacteria</taxon>
        <taxon>Pseudomonadati</taxon>
        <taxon>Pseudomonadota</taxon>
        <taxon>Alphaproteobacteria</taxon>
        <taxon>Hyphomicrobiales</taxon>
        <taxon>Phyllobacteriaceae</taxon>
        <taxon>Neoaquamicrobium</taxon>
    </lineage>
</organism>
<comment type="similarity">
    <text evidence="1 3">Belongs to the enoyl-CoA hydratase/isomerase family.</text>
</comment>
<evidence type="ECO:0000256" key="2">
    <source>
        <dbReference type="ARBA" id="ARBA00023239"/>
    </source>
</evidence>
<dbReference type="PANTHER" id="PTHR11941:SF54">
    <property type="entry name" value="ENOYL-COA HYDRATASE, MITOCHONDRIAL"/>
    <property type="match status" value="1"/>
</dbReference>
<accession>A0A5D4GPM1</accession>
<sequence>MEDVVKTRREGTILEVTLDRPKANAIDLATSRLLGRTFQSFRDDPELRVAIVRTAGDKFFSAGWDLKAAANGDAVDGDYGVGGFGGLQELRDLNKPVIACVHGMAVGGGFELALSCDLIYASETSSFALPEIRAGTLADAATVKLPKRMPYHVAMDLLLTGRWMDALEAHRWGLVNEVHPPSQLEERVWDVARLLASGPPLVFAAIKEVAREAEAMTFQDAMNRITKRKFRTVDELYDSEDGMEGFRAFAEKREPVWKGR</sequence>
<reference evidence="4 5" key="2">
    <citation type="submission" date="2019-09" db="EMBL/GenBank/DDBJ databases">
        <title>Mesorhizobium sp. MaA-C15 isolated from Microcystis aeruginosa.</title>
        <authorList>
            <person name="Jeong S.E."/>
            <person name="Jin H.M."/>
            <person name="Jeon C.O."/>
        </authorList>
    </citation>
    <scope>NUCLEOTIDE SEQUENCE [LARGE SCALE GENOMIC DNA]</scope>
    <source>
        <strain evidence="4 5">MaA-C15</strain>
    </source>
</reference>
<dbReference type="OrthoDB" id="5730382at2"/>
<dbReference type="PANTHER" id="PTHR11941">
    <property type="entry name" value="ENOYL-COA HYDRATASE-RELATED"/>
    <property type="match status" value="1"/>
</dbReference>
<dbReference type="Gene3D" id="1.10.12.10">
    <property type="entry name" value="Lyase 2-enoyl-coa Hydratase, Chain A, domain 2"/>
    <property type="match status" value="1"/>
</dbReference>
<dbReference type="AlphaFoldDB" id="A0A5D4GPM1"/>
<dbReference type="Proteomes" id="UP000323258">
    <property type="component" value="Unassembled WGS sequence"/>
</dbReference>
<dbReference type="InterPro" id="IPR018376">
    <property type="entry name" value="Enoyl-CoA_hyd/isom_CS"/>
</dbReference>
<dbReference type="InterPro" id="IPR029045">
    <property type="entry name" value="ClpP/crotonase-like_dom_sf"/>
</dbReference>
<comment type="caution">
    <text evidence="4">The sequence shown here is derived from an EMBL/GenBank/DDBJ whole genome shotgun (WGS) entry which is preliminary data.</text>
</comment>
<evidence type="ECO:0000256" key="3">
    <source>
        <dbReference type="RuleBase" id="RU003707"/>
    </source>
</evidence>
<dbReference type="GO" id="GO:0016829">
    <property type="term" value="F:lyase activity"/>
    <property type="evidence" value="ECO:0007669"/>
    <property type="project" value="UniProtKB-KW"/>
</dbReference>
<dbReference type="InterPro" id="IPR014748">
    <property type="entry name" value="Enoyl-CoA_hydra_C"/>
</dbReference>
<evidence type="ECO:0000256" key="1">
    <source>
        <dbReference type="ARBA" id="ARBA00005254"/>
    </source>
</evidence>
<dbReference type="PROSITE" id="PS00166">
    <property type="entry name" value="ENOYL_COA_HYDRATASE"/>
    <property type="match status" value="1"/>
</dbReference>
<dbReference type="SUPFAM" id="SSF52096">
    <property type="entry name" value="ClpP/crotonase"/>
    <property type="match status" value="1"/>
</dbReference>
<proteinExistence type="inferred from homology"/>
<dbReference type="Pfam" id="PF00378">
    <property type="entry name" value="ECH_1"/>
    <property type="match status" value="1"/>
</dbReference>